<organism evidence="2 3">
    <name type="scientific">Acidovorax soli</name>
    <dbReference type="NCBI Taxonomy" id="592050"/>
    <lineage>
        <taxon>Bacteria</taxon>
        <taxon>Pseudomonadati</taxon>
        <taxon>Pseudomonadota</taxon>
        <taxon>Betaproteobacteria</taxon>
        <taxon>Burkholderiales</taxon>
        <taxon>Comamonadaceae</taxon>
        <taxon>Acidovorax</taxon>
    </lineage>
</organism>
<feature type="transmembrane region" description="Helical" evidence="1">
    <location>
        <begin position="9"/>
        <end position="30"/>
    </location>
</feature>
<keyword evidence="1" id="KW-1133">Transmembrane helix</keyword>
<accession>A0A7X0PLL4</accession>
<name>A0A7X0PLL4_9BURK</name>
<evidence type="ECO:0000313" key="2">
    <source>
        <dbReference type="EMBL" id="MBB6563857.1"/>
    </source>
</evidence>
<feature type="transmembrane region" description="Helical" evidence="1">
    <location>
        <begin position="66"/>
        <end position="88"/>
    </location>
</feature>
<comment type="caution">
    <text evidence="2">The sequence shown here is derived from an EMBL/GenBank/DDBJ whole genome shotgun (WGS) entry which is preliminary data.</text>
</comment>
<proteinExistence type="predicted"/>
<evidence type="ECO:0000313" key="3">
    <source>
        <dbReference type="Proteomes" id="UP000575083"/>
    </source>
</evidence>
<dbReference type="EMBL" id="JACHLK010000024">
    <property type="protein sequence ID" value="MBB6563857.1"/>
    <property type="molecule type" value="Genomic_DNA"/>
</dbReference>
<dbReference type="RefSeq" id="WP_184865293.1">
    <property type="nucleotide sequence ID" value="NZ_JACHLK010000024.1"/>
</dbReference>
<dbReference type="Proteomes" id="UP000575083">
    <property type="component" value="Unassembled WGS sequence"/>
</dbReference>
<feature type="transmembrane region" description="Helical" evidence="1">
    <location>
        <begin position="36"/>
        <end position="54"/>
    </location>
</feature>
<protein>
    <submittedName>
        <fullName evidence="2">Uncharacterized protein</fullName>
    </submittedName>
</protein>
<sequence length="132" mass="13779">MDRLAPQLLWIDCGAAALAGVLVLLFTPWLAGLYGLPQGVLQGIGAVNLLYGAYSFSLALRRRRPLALIALLVAANGAWAVACLAMALRFAGSATGFGLVHLVGEAVFVGGLAACEWHWRGRLAGPKEVVAP</sequence>
<keyword evidence="1" id="KW-0812">Transmembrane</keyword>
<feature type="transmembrane region" description="Helical" evidence="1">
    <location>
        <begin position="94"/>
        <end position="115"/>
    </location>
</feature>
<gene>
    <name evidence="2" type="ORF">HNP48_006583</name>
</gene>
<evidence type="ECO:0000256" key="1">
    <source>
        <dbReference type="SAM" id="Phobius"/>
    </source>
</evidence>
<reference evidence="2 3" key="1">
    <citation type="submission" date="2020-08" db="EMBL/GenBank/DDBJ databases">
        <title>Functional genomics of gut bacteria from endangered species of beetles.</title>
        <authorList>
            <person name="Carlos-Shanley C."/>
        </authorList>
    </citation>
    <scope>NUCLEOTIDE SEQUENCE [LARGE SCALE GENOMIC DNA]</scope>
    <source>
        <strain evidence="2 3">S00198</strain>
    </source>
</reference>
<dbReference type="AlphaFoldDB" id="A0A7X0PLL4"/>
<keyword evidence="1" id="KW-0472">Membrane</keyword>
<keyword evidence="3" id="KW-1185">Reference proteome</keyword>